<organism evidence="1 2">
    <name type="scientific">Enterococcus mundtii</name>
    <dbReference type="NCBI Taxonomy" id="53346"/>
    <lineage>
        <taxon>Bacteria</taxon>
        <taxon>Bacillati</taxon>
        <taxon>Bacillota</taxon>
        <taxon>Bacilli</taxon>
        <taxon>Lactobacillales</taxon>
        <taxon>Enterococcaceae</taxon>
        <taxon>Enterococcus</taxon>
    </lineage>
</organism>
<comment type="caution">
    <text evidence="1">The sequence shown here is derived from an EMBL/GenBank/DDBJ whole genome shotgun (WGS) entry which is preliminary data.</text>
</comment>
<gene>
    <name evidence="1" type="ORF">CUS89_12890</name>
</gene>
<accession>A0A2S7RPX3</accession>
<evidence type="ECO:0000313" key="1">
    <source>
        <dbReference type="EMBL" id="PQF21658.1"/>
    </source>
</evidence>
<dbReference type="AlphaFoldDB" id="A0A2S7RPX3"/>
<protein>
    <submittedName>
        <fullName evidence="1">Uncharacterized protein</fullName>
    </submittedName>
</protein>
<proteinExistence type="predicted"/>
<dbReference type="Proteomes" id="UP000237934">
    <property type="component" value="Unassembled WGS sequence"/>
</dbReference>
<evidence type="ECO:0000313" key="2">
    <source>
        <dbReference type="Proteomes" id="UP000237934"/>
    </source>
</evidence>
<dbReference type="EMBL" id="PUAP01000041">
    <property type="protein sequence ID" value="PQF21658.1"/>
    <property type="molecule type" value="Genomic_DNA"/>
</dbReference>
<sequence>MRKSNHKKKRKSNFCYFFFSFLFFREISVIGLSIKRNMRLHRLIVCKKALIKDKIKISGLCKDSLFIKKLIQ</sequence>
<reference evidence="1 2" key="1">
    <citation type="journal article" date="2018" name="Pathog. Dis.">
        <title>Whole-genome sequencing based characterization of antimicrobial resistance in Enterococcus.</title>
        <authorList>
            <person name="Tyson G."/>
        </authorList>
    </citation>
    <scope>NUCLEOTIDE SEQUENCE [LARGE SCALE GENOMIC DNA]</scope>
    <source>
        <strain evidence="1 2">CVM N55263</strain>
    </source>
</reference>
<name>A0A2S7RPX3_ENTMU</name>